<reference evidence="3" key="1">
    <citation type="submission" date="2022-06" db="EMBL/GenBank/DDBJ databases">
        <authorList>
            <person name="Berger JAMES D."/>
            <person name="Berger JAMES D."/>
        </authorList>
    </citation>
    <scope>NUCLEOTIDE SEQUENCE [LARGE SCALE GENOMIC DNA]</scope>
</reference>
<keyword evidence="1" id="KW-0863">Zinc-finger</keyword>
<evidence type="ECO:0000259" key="2">
    <source>
        <dbReference type="PROSITE" id="PS50157"/>
    </source>
</evidence>
<organism evidence="3 4">
    <name type="scientific">Trichobilharzia regenti</name>
    <name type="common">Nasal bird schistosome</name>
    <dbReference type="NCBI Taxonomy" id="157069"/>
    <lineage>
        <taxon>Eukaryota</taxon>
        <taxon>Metazoa</taxon>
        <taxon>Spiralia</taxon>
        <taxon>Lophotrochozoa</taxon>
        <taxon>Platyhelminthes</taxon>
        <taxon>Trematoda</taxon>
        <taxon>Digenea</taxon>
        <taxon>Strigeidida</taxon>
        <taxon>Schistosomatoidea</taxon>
        <taxon>Schistosomatidae</taxon>
        <taxon>Trichobilharzia</taxon>
    </lineage>
</organism>
<dbReference type="PROSITE" id="PS50157">
    <property type="entry name" value="ZINC_FINGER_C2H2_2"/>
    <property type="match status" value="1"/>
</dbReference>
<evidence type="ECO:0000256" key="1">
    <source>
        <dbReference type="PROSITE-ProRule" id="PRU00042"/>
    </source>
</evidence>
<keyword evidence="3" id="KW-1185">Reference proteome</keyword>
<feature type="domain" description="C2H2-type" evidence="2">
    <location>
        <begin position="425"/>
        <end position="453"/>
    </location>
</feature>
<dbReference type="PANTHER" id="PTHR15021:SF0">
    <property type="entry name" value="DISCO-RELATED, ISOFORM A-RELATED"/>
    <property type="match status" value="1"/>
</dbReference>
<dbReference type="GO" id="GO:0006355">
    <property type="term" value="P:regulation of DNA-templated transcription"/>
    <property type="evidence" value="ECO:0007669"/>
    <property type="project" value="TreeGrafter"/>
</dbReference>
<dbReference type="InterPro" id="IPR013087">
    <property type="entry name" value="Znf_C2H2_type"/>
</dbReference>
<keyword evidence="1" id="KW-0862">Zinc</keyword>
<name>A0AA85KH16_TRIRE</name>
<accession>A0AA85KH16</accession>
<keyword evidence="1" id="KW-0479">Metal-binding</keyword>
<evidence type="ECO:0000313" key="4">
    <source>
        <dbReference type="WBParaSite" id="TREG1_89490.1"/>
    </source>
</evidence>
<dbReference type="PANTHER" id="PTHR15021">
    <property type="entry name" value="DISCONNECTED-RELATED"/>
    <property type="match status" value="1"/>
</dbReference>
<dbReference type="Proteomes" id="UP000050795">
    <property type="component" value="Unassembled WGS sequence"/>
</dbReference>
<sequence>MSCSSYINTFGLMESKECQYNHCNCENFTPCINNQRQCSKCKHSWTFHALRNLVRFISHSNEETTSNTPSTSLSQFFIIIQLMNLLLCNCHLIPVRMKIILDKLTETYLTKYQFEQILRIFDWSLTDYTRGYRAVNTSEQPVWNMCTLDEEYIILKEMKRWLKIVPLADDLLATMKNDFPQDMDATEHFPITDNEEGRELSASSTSVAGSHVSLKVLYPHTLVIGKSPTNRTPESTEFSNSALLSNQTSMESLSTHTLRDYLVSTATNFDKLNEYTLLSTLANIGLYGYSPRNTEGDSSYTLFNNSVNKFQSHALNNEKYSIKPTNQPNHHISNRFRKIENKTLKSEVNDISKQDVLLRDINSYQFEIPDTEIKEKSTPRNVQSIPVTIPEYINNYSVKQSCNRLTTSQTSKKPVSSEQRNKKRVMCPSCRKTFCDKGALKIHYSAVHLKEMHKCTINGLNQYTMMIIINKLIGIEY</sequence>
<proteinExistence type="predicted"/>
<protein>
    <recommendedName>
        <fullName evidence="2">C2H2-type domain-containing protein</fullName>
    </recommendedName>
</protein>
<dbReference type="WBParaSite" id="TREG1_89490.1">
    <property type="protein sequence ID" value="TREG1_89490.1"/>
    <property type="gene ID" value="TREG1_89490"/>
</dbReference>
<dbReference type="GO" id="GO:0008270">
    <property type="term" value="F:zinc ion binding"/>
    <property type="evidence" value="ECO:0007669"/>
    <property type="project" value="UniProtKB-KW"/>
</dbReference>
<dbReference type="InterPro" id="IPR040436">
    <property type="entry name" value="Disconnected-like"/>
</dbReference>
<reference evidence="4" key="2">
    <citation type="submission" date="2023-11" db="UniProtKB">
        <authorList>
            <consortium name="WormBaseParasite"/>
        </authorList>
    </citation>
    <scope>IDENTIFICATION</scope>
</reference>
<dbReference type="AlphaFoldDB" id="A0AA85KH16"/>
<dbReference type="GO" id="GO:0005634">
    <property type="term" value="C:nucleus"/>
    <property type="evidence" value="ECO:0007669"/>
    <property type="project" value="TreeGrafter"/>
</dbReference>
<evidence type="ECO:0000313" key="3">
    <source>
        <dbReference type="Proteomes" id="UP000050795"/>
    </source>
</evidence>
<dbReference type="PROSITE" id="PS00028">
    <property type="entry name" value="ZINC_FINGER_C2H2_1"/>
    <property type="match status" value="1"/>
</dbReference>